<dbReference type="EMBL" id="JAFKCZ010000001">
    <property type="protein sequence ID" value="MBN7795145.1"/>
    <property type="molecule type" value="Genomic_DNA"/>
</dbReference>
<dbReference type="InterPro" id="IPR000873">
    <property type="entry name" value="AMP-dep_synth/lig_dom"/>
</dbReference>
<dbReference type="InterPro" id="IPR045851">
    <property type="entry name" value="AMP-bd_C_sf"/>
</dbReference>
<proteinExistence type="inferred from homology"/>
<dbReference type="RefSeq" id="WP_206558585.1">
    <property type="nucleotide sequence ID" value="NZ_JAFKCZ010000001.1"/>
</dbReference>
<dbReference type="PANTHER" id="PTHR43859:SF4">
    <property type="entry name" value="BUTANOATE--COA LIGASE AAE1-RELATED"/>
    <property type="match status" value="1"/>
</dbReference>
<dbReference type="Proteomes" id="UP000664303">
    <property type="component" value="Unassembled WGS sequence"/>
</dbReference>
<evidence type="ECO:0000313" key="7">
    <source>
        <dbReference type="EMBL" id="MBN7795145.1"/>
    </source>
</evidence>
<evidence type="ECO:0000256" key="1">
    <source>
        <dbReference type="ARBA" id="ARBA00006432"/>
    </source>
</evidence>
<dbReference type="Pfam" id="PF13193">
    <property type="entry name" value="AMP-binding_C"/>
    <property type="match status" value="1"/>
</dbReference>
<dbReference type="AlphaFoldDB" id="A0A939DBR5"/>
<dbReference type="PROSITE" id="PS00455">
    <property type="entry name" value="AMP_BINDING"/>
    <property type="match status" value="1"/>
</dbReference>
<dbReference type="InterPro" id="IPR042099">
    <property type="entry name" value="ANL_N_sf"/>
</dbReference>
<feature type="domain" description="AMP-binding enzyme C-terminal" evidence="6">
    <location>
        <begin position="449"/>
        <end position="525"/>
    </location>
</feature>
<dbReference type="CDD" id="cd12119">
    <property type="entry name" value="ttLC_FACS_AlkK_like"/>
    <property type="match status" value="1"/>
</dbReference>
<evidence type="ECO:0000259" key="5">
    <source>
        <dbReference type="Pfam" id="PF00501"/>
    </source>
</evidence>
<evidence type="ECO:0000313" key="8">
    <source>
        <dbReference type="Proteomes" id="UP000664303"/>
    </source>
</evidence>
<dbReference type="NCBIfam" id="NF004837">
    <property type="entry name" value="PRK06187.1"/>
    <property type="match status" value="1"/>
</dbReference>
<reference evidence="7" key="1">
    <citation type="submission" date="2021-02" db="EMBL/GenBank/DDBJ databases">
        <title>PHA producing bacteria isolated from coastal sediment in Guangdong, Shenzhen.</title>
        <authorList>
            <person name="Zheng W."/>
            <person name="Yu S."/>
            <person name="Huang Y."/>
        </authorList>
    </citation>
    <scope>NUCLEOTIDE SEQUENCE</scope>
    <source>
        <strain evidence="7">TN14-10</strain>
    </source>
</reference>
<accession>A0A939DBR5</accession>
<organism evidence="7 8">
    <name type="scientific">Parahaliea mediterranea</name>
    <dbReference type="NCBI Taxonomy" id="651086"/>
    <lineage>
        <taxon>Bacteria</taxon>
        <taxon>Pseudomonadati</taxon>
        <taxon>Pseudomonadota</taxon>
        <taxon>Gammaproteobacteria</taxon>
        <taxon>Cellvibrionales</taxon>
        <taxon>Halieaceae</taxon>
        <taxon>Parahaliea</taxon>
    </lineage>
</organism>
<name>A0A939DBR5_9GAMM</name>
<dbReference type="Pfam" id="PF00501">
    <property type="entry name" value="AMP-binding"/>
    <property type="match status" value="1"/>
</dbReference>
<evidence type="ECO:0000259" key="6">
    <source>
        <dbReference type="Pfam" id="PF13193"/>
    </source>
</evidence>
<sequence length="543" mass="59847">MNGLMMDTPLTVTAIMEHAERFNGGGEIVSVTRDNPRHRYTYREAFARARQLANAMAGWNLARGDRIATLAWNDYRHFETYYASACSGYVCHTINPRLFPEQLVYIINHAEDQYVFFDLDFLPLVEGVAAQCPGVKGWVALTSEEHMPETRLEGVLCYETLLAQHGSEFEWPALEENEACALCYTSGTTGNPKGVLYSHRSTLLHAYASMMPDALGLSREDVVLPIVPMFHVNAWGIPYSCPMAGAKIVFPGAKMGDGETLADLINEEGITQSAGVPTVWLALLAYLKASGRTIESLQRVVVGGAACPLSVQEDFERYGVEARVGWGMTEMSPLGSVNASAATRDRHSPEGFAKLRLKAGRPVFGVEMKIVDEKGDELPHDGVAYGSLKVRGPWICSSYFKLEGSDAHAEEGWFETGDVATIDPDGYVAITDRTKDVIKSGGEWISSIEVENVATDHPKVAEAAVIGHYHPKWSERPLLVVVRGPEGQDLTAEEMLAWFDGKIAKWWVPDAVQFVDELPHGATGKIQKVELRKQFEDFQFPGA</sequence>
<dbReference type="PANTHER" id="PTHR43859">
    <property type="entry name" value="ACYL-ACTIVATING ENZYME"/>
    <property type="match status" value="1"/>
</dbReference>
<dbReference type="Gene3D" id="3.40.50.12780">
    <property type="entry name" value="N-terminal domain of ligase-like"/>
    <property type="match status" value="1"/>
</dbReference>
<dbReference type="FunFam" id="3.30.300.30:FF:000008">
    <property type="entry name" value="2,3-dihydroxybenzoate-AMP ligase"/>
    <property type="match status" value="1"/>
</dbReference>
<dbReference type="Gene3D" id="3.30.300.30">
    <property type="match status" value="1"/>
</dbReference>
<evidence type="ECO:0000256" key="3">
    <source>
        <dbReference type="ARBA" id="ARBA00022832"/>
    </source>
</evidence>
<keyword evidence="2 7" id="KW-0436">Ligase</keyword>
<keyword evidence="3" id="KW-0276">Fatty acid metabolism</keyword>
<dbReference type="InterPro" id="IPR025110">
    <property type="entry name" value="AMP-bd_C"/>
</dbReference>
<dbReference type="SUPFAM" id="SSF56801">
    <property type="entry name" value="Acetyl-CoA synthetase-like"/>
    <property type="match status" value="1"/>
</dbReference>
<comment type="caution">
    <text evidence="7">The sequence shown here is derived from an EMBL/GenBank/DDBJ whole genome shotgun (WGS) entry which is preliminary data.</text>
</comment>
<keyword evidence="8" id="KW-1185">Reference proteome</keyword>
<gene>
    <name evidence="7" type="ORF">JYP50_00990</name>
</gene>
<evidence type="ECO:0000256" key="4">
    <source>
        <dbReference type="ARBA" id="ARBA00023098"/>
    </source>
</evidence>
<dbReference type="InterPro" id="IPR020845">
    <property type="entry name" value="AMP-binding_CS"/>
</dbReference>
<protein>
    <submittedName>
        <fullName evidence="7">Long-chain-fatty-acid--CoA ligase</fullName>
    </submittedName>
</protein>
<comment type="similarity">
    <text evidence="1">Belongs to the ATP-dependent AMP-binding enzyme family.</text>
</comment>
<feature type="domain" description="AMP-dependent synthetase/ligase" evidence="5">
    <location>
        <begin position="33"/>
        <end position="400"/>
    </location>
</feature>
<keyword evidence="4" id="KW-0443">Lipid metabolism</keyword>
<dbReference type="GO" id="GO:0016874">
    <property type="term" value="F:ligase activity"/>
    <property type="evidence" value="ECO:0007669"/>
    <property type="project" value="UniProtKB-KW"/>
</dbReference>
<evidence type="ECO:0000256" key="2">
    <source>
        <dbReference type="ARBA" id="ARBA00022598"/>
    </source>
</evidence>
<dbReference type="GO" id="GO:0006631">
    <property type="term" value="P:fatty acid metabolic process"/>
    <property type="evidence" value="ECO:0007669"/>
    <property type="project" value="UniProtKB-KW"/>
</dbReference>